<evidence type="ECO:0000313" key="3">
    <source>
        <dbReference type="Proteomes" id="UP000250572"/>
    </source>
</evidence>
<proteinExistence type="predicted"/>
<dbReference type="AlphaFoldDB" id="A0A315V801"/>
<dbReference type="Proteomes" id="UP000250572">
    <property type="component" value="Unassembled WGS sequence"/>
</dbReference>
<accession>A0A315V801</accession>
<comment type="caution">
    <text evidence="2">The sequence shown here is derived from an EMBL/GenBank/DDBJ whole genome shotgun (WGS) entry which is preliminary data.</text>
</comment>
<name>A0A315V801_GAMAF</name>
<keyword evidence="3" id="KW-1185">Reference proteome</keyword>
<organism evidence="2 3">
    <name type="scientific">Gambusia affinis</name>
    <name type="common">Western mosquitofish</name>
    <name type="synonym">Heterandria affinis</name>
    <dbReference type="NCBI Taxonomy" id="33528"/>
    <lineage>
        <taxon>Eukaryota</taxon>
        <taxon>Metazoa</taxon>
        <taxon>Chordata</taxon>
        <taxon>Craniata</taxon>
        <taxon>Vertebrata</taxon>
        <taxon>Euteleostomi</taxon>
        <taxon>Actinopterygii</taxon>
        <taxon>Neopterygii</taxon>
        <taxon>Teleostei</taxon>
        <taxon>Neoteleostei</taxon>
        <taxon>Acanthomorphata</taxon>
        <taxon>Ovalentaria</taxon>
        <taxon>Atherinomorphae</taxon>
        <taxon>Cyprinodontiformes</taxon>
        <taxon>Poeciliidae</taxon>
        <taxon>Poeciliinae</taxon>
        <taxon>Gambusia</taxon>
    </lineage>
</organism>
<sequence length="123" mass="13355">MMGMSSVRKDRDSLSQRLTGLDRNGQINPRTKAKDLAKMLTEAAMQLQEWLRSLCHHAGLKGSEAEELWSLLPSLSTSSLLGLGALASLTVYWLLTRPRPVRPPCDLQAQSVAVGVSGPTADI</sequence>
<evidence type="ECO:0000256" key="1">
    <source>
        <dbReference type="SAM" id="MobiDB-lite"/>
    </source>
</evidence>
<reference evidence="2 3" key="1">
    <citation type="journal article" date="2018" name="G3 (Bethesda)">
        <title>A High-Quality Reference Genome for the Invasive Mosquitofish Gambusia affinis Using a Chicago Library.</title>
        <authorList>
            <person name="Hoffberg S.L."/>
            <person name="Troendle N.J."/>
            <person name="Glenn T.C."/>
            <person name="Mahmud O."/>
            <person name="Louha S."/>
            <person name="Chalopin D."/>
            <person name="Bennetzen J.L."/>
            <person name="Mauricio R."/>
        </authorList>
    </citation>
    <scope>NUCLEOTIDE SEQUENCE [LARGE SCALE GENOMIC DNA]</scope>
    <source>
        <strain evidence="2">NE01/NJP1002.9</strain>
        <tissue evidence="2">Muscle</tissue>
    </source>
</reference>
<feature type="region of interest" description="Disordered" evidence="1">
    <location>
        <begin position="1"/>
        <end position="30"/>
    </location>
</feature>
<protein>
    <submittedName>
        <fullName evidence="2">Uncharacterized protein</fullName>
    </submittedName>
</protein>
<dbReference type="EMBL" id="NHOQ01002094">
    <property type="protein sequence ID" value="PWA19503.1"/>
    <property type="molecule type" value="Genomic_DNA"/>
</dbReference>
<evidence type="ECO:0000313" key="2">
    <source>
        <dbReference type="EMBL" id="PWA19503.1"/>
    </source>
</evidence>
<dbReference type="STRING" id="33528.ENSGAFP00000014198"/>
<gene>
    <name evidence="2" type="ORF">CCH79_00006857</name>
</gene>